<dbReference type="AlphaFoldDB" id="A0A9N8YPI7"/>
<gene>
    <name evidence="7" type="ORF">DERYTH_LOCUS50</name>
</gene>
<evidence type="ECO:0000313" key="8">
    <source>
        <dbReference type="Proteomes" id="UP000789405"/>
    </source>
</evidence>
<dbReference type="InterPro" id="IPR007902">
    <property type="entry name" value="Chl4/mis15/CENP-N"/>
</dbReference>
<dbReference type="GO" id="GO:0007059">
    <property type="term" value="P:chromosome segregation"/>
    <property type="evidence" value="ECO:0007669"/>
    <property type="project" value="InterPro"/>
</dbReference>
<dbReference type="GO" id="GO:0034080">
    <property type="term" value="P:CENP-A containing chromatin assembly"/>
    <property type="evidence" value="ECO:0007669"/>
    <property type="project" value="InterPro"/>
</dbReference>
<evidence type="ECO:0000256" key="3">
    <source>
        <dbReference type="ARBA" id="ARBA00005566"/>
    </source>
</evidence>
<evidence type="ECO:0000256" key="5">
    <source>
        <dbReference type="ARBA" id="ARBA00023242"/>
    </source>
</evidence>
<keyword evidence="5" id="KW-0539">Nucleus</keyword>
<comment type="similarity">
    <text evidence="3">Belongs to the CENP-N/CHL4 family.</text>
</comment>
<dbReference type="GO" id="GO:0005654">
    <property type="term" value="C:nucleoplasm"/>
    <property type="evidence" value="ECO:0007669"/>
    <property type="project" value="TreeGrafter"/>
</dbReference>
<evidence type="ECO:0000256" key="4">
    <source>
        <dbReference type="ARBA" id="ARBA00022454"/>
    </source>
</evidence>
<proteinExistence type="inferred from homology"/>
<evidence type="ECO:0000256" key="1">
    <source>
        <dbReference type="ARBA" id="ARBA00004123"/>
    </source>
</evidence>
<dbReference type="EMBL" id="CAJVPY010000009">
    <property type="protein sequence ID" value="CAG8443753.1"/>
    <property type="molecule type" value="Genomic_DNA"/>
</dbReference>
<dbReference type="PANTHER" id="PTHR46790:SF1">
    <property type="entry name" value="CENTROMERE PROTEIN N"/>
    <property type="match status" value="1"/>
</dbReference>
<dbReference type="InterPro" id="IPR052011">
    <property type="entry name" value="CENP-NAC/CAD_complex"/>
</dbReference>
<keyword evidence="6" id="KW-0137">Centromere</keyword>
<dbReference type="Pfam" id="PF05238">
    <property type="entry name" value="CENP-N"/>
    <property type="match status" value="2"/>
</dbReference>
<accession>A0A9N8YPI7</accession>
<reference evidence="7" key="1">
    <citation type="submission" date="2021-06" db="EMBL/GenBank/DDBJ databases">
        <authorList>
            <person name="Kallberg Y."/>
            <person name="Tangrot J."/>
            <person name="Rosling A."/>
        </authorList>
    </citation>
    <scope>NUCLEOTIDE SEQUENCE</scope>
    <source>
        <strain evidence="7">MA453B</strain>
    </source>
</reference>
<dbReference type="OrthoDB" id="2317508at2759"/>
<comment type="subcellular location">
    <subcellularLocation>
        <location evidence="2">Chromosome</location>
        <location evidence="2">Centromere</location>
    </subcellularLocation>
    <subcellularLocation>
        <location evidence="1">Nucleus</location>
    </subcellularLocation>
</comment>
<sequence>MQHYSSVNNDYILFTPQPSLRRVINRHSKDSLLRIVKKWLEIPQLIPKYQSSSEENNEYQQTRLWQIYEKLSGGKKKIVDKIYFDDWWKALKLCWDNGIVIKEIFRSTLSKHLSLFFVNHLYIEVYDKNWWLRISIHDSTSQNSLPINTNIIYLIYFTNSEHLLCSNVKREHKEFILQSLLKTFACQQVEECELKGKYVNSLEQLLLHQKSQGIYSQYRLNQVDNSPLEHISKRSNTDAQLKSKDNAVDDNFGPNEQPSLDVVEIKLDMPFNTSDDNQPEETPISTTIVFKGSNVIEGIKKMVTSGYAVSPLPKFLVELHSNSKNYIEVVQQED</sequence>
<keyword evidence="8" id="KW-1185">Reference proteome</keyword>
<dbReference type="Proteomes" id="UP000789405">
    <property type="component" value="Unassembled WGS sequence"/>
</dbReference>
<name>A0A9N8YPI7_9GLOM</name>
<dbReference type="PANTHER" id="PTHR46790">
    <property type="entry name" value="CENTROMERE PROTEIN N"/>
    <property type="match status" value="1"/>
</dbReference>
<comment type="caution">
    <text evidence="7">The sequence shown here is derived from an EMBL/GenBank/DDBJ whole genome shotgun (WGS) entry which is preliminary data.</text>
</comment>
<protein>
    <submittedName>
        <fullName evidence="7">23676_t:CDS:1</fullName>
    </submittedName>
</protein>
<evidence type="ECO:0000313" key="7">
    <source>
        <dbReference type="EMBL" id="CAG8443753.1"/>
    </source>
</evidence>
<dbReference type="GO" id="GO:0000775">
    <property type="term" value="C:chromosome, centromeric region"/>
    <property type="evidence" value="ECO:0007669"/>
    <property type="project" value="UniProtKB-SubCell"/>
</dbReference>
<evidence type="ECO:0000256" key="6">
    <source>
        <dbReference type="ARBA" id="ARBA00023328"/>
    </source>
</evidence>
<evidence type="ECO:0000256" key="2">
    <source>
        <dbReference type="ARBA" id="ARBA00004584"/>
    </source>
</evidence>
<keyword evidence="4" id="KW-0158">Chromosome</keyword>
<organism evidence="7 8">
    <name type="scientific">Dentiscutata erythropus</name>
    <dbReference type="NCBI Taxonomy" id="1348616"/>
    <lineage>
        <taxon>Eukaryota</taxon>
        <taxon>Fungi</taxon>
        <taxon>Fungi incertae sedis</taxon>
        <taxon>Mucoromycota</taxon>
        <taxon>Glomeromycotina</taxon>
        <taxon>Glomeromycetes</taxon>
        <taxon>Diversisporales</taxon>
        <taxon>Gigasporaceae</taxon>
        <taxon>Dentiscutata</taxon>
    </lineage>
</organism>